<organism evidence="2 3">
    <name type="scientific">Trachymyrmex cornetzi</name>
    <dbReference type="NCBI Taxonomy" id="471704"/>
    <lineage>
        <taxon>Eukaryota</taxon>
        <taxon>Metazoa</taxon>
        <taxon>Ecdysozoa</taxon>
        <taxon>Arthropoda</taxon>
        <taxon>Hexapoda</taxon>
        <taxon>Insecta</taxon>
        <taxon>Pterygota</taxon>
        <taxon>Neoptera</taxon>
        <taxon>Endopterygota</taxon>
        <taxon>Hymenoptera</taxon>
        <taxon>Apocrita</taxon>
        <taxon>Aculeata</taxon>
        <taxon>Formicoidea</taxon>
        <taxon>Formicidae</taxon>
        <taxon>Myrmicinae</taxon>
        <taxon>Trachymyrmex</taxon>
    </lineage>
</organism>
<gene>
    <name evidence="2" type="ORF">ALC57_09511</name>
</gene>
<protein>
    <submittedName>
        <fullName evidence="2">Uncharacterized protein</fullName>
    </submittedName>
</protein>
<feature type="compositionally biased region" description="Basic and acidic residues" evidence="1">
    <location>
        <begin position="8"/>
        <end position="43"/>
    </location>
</feature>
<evidence type="ECO:0000313" key="3">
    <source>
        <dbReference type="Proteomes" id="UP000078492"/>
    </source>
</evidence>
<reference evidence="2 3" key="1">
    <citation type="submission" date="2015-09" db="EMBL/GenBank/DDBJ databases">
        <title>Trachymyrmex cornetzi WGS genome.</title>
        <authorList>
            <person name="Nygaard S."/>
            <person name="Hu H."/>
            <person name="Boomsma J."/>
            <person name="Zhang G."/>
        </authorList>
    </citation>
    <scope>NUCLEOTIDE SEQUENCE [LARGE SCALE GENOMIC DNA]</scope>
    <source>
        <strain evidence="2">Tcor2-1</strain>
        <tissue evidence="2">Whole body</tissue>
    </source>
</reference>
<evidence type="ECO:0000256" key="1">
    <source>
        <dbReference type="SAM" id="MobiDB-lite"/>
    </source>
</evidence>
<keyword evidence="3" id="KW-1185">Reference proteome</keyword>
<accession>A0A195DZB7</accession>
<dbReference type="AlphaFoldDB" id="A0A195DZB7"/>
<feature type="region of interest" description="Disordered" evidence="1">
    <location>
        <begin position="1"/>
        <end position="82"/>
    </location>
</feature>
<dbReference type="Proteomes" id="UP000078492">
    <property type="component" value="Unassembled WGS sequence"/>
</dbReference>
<evidence type="ECO:0000313" key="2">
    <source>
        <dbReference type="EMBL" id="KYN18166.1"/>
    </source>
</evidence>
<feature type="compositionally biased region" description="Basic and acidic residues" evidence="1">
    <location>
        <begin position="60"/>
        <end position="69"/>
    </location>
</feature>
<proteinExistence type="predicted"/>
<name>A0A195DZB7_9HYME</name>
<sequence length="82" mass="9437">MRKRRKGKEREEKGEVERKRKREGERARERERENDDSKIRRSDQNVNVLLGGRPGPHCAADGRRRDASPPEHASSVLHGGRG</sequence>
<dbReference type="EMBL" id="KQ980031">
    <property type="protein sequence ID" value="KYN18166.1"/>
    <property type="molecule type" value="Genomic_DNA"/>
</dbReference>